<evidence type="ECO:0000256" key="2">
    <source>
        <dbReference type="ARBA" id="ARBA00022729"/>
    </source>
</evidence>
<dbReference type="GO" id="GO:0016829">
    <property type="term" value="F:lyase activity"/>
    <property type="evidence" value="ECO:0007669"/>
    <property type="project" value="UniProtKB-KW"/>
</dbReference>
<reference evidence="7 8" key="1">
    <citation type="submission" date="2014-11" db="EMBL/GenBank/DDBJ databases">
        <title>Draft Genome Sequences of Paenibacillus polymyxa NRRL B-30509 and Paenibacillus terrae NRRL B-30644, Strains from a Poultry Environment that Produce Tridecaptin A and Paenicidins.</title>
        <authorList>
            <person name="van Belkum M.J."/>
            <person name="Lohans C.T."/>
            <person name="Vederas J.C."/>
        </authorList>
    </citation>
    <scope>NUCLEOTIDE SEQUENCE [LARGE SCALE GENOMIC DNA]</scope>
    <source>
        <strain evidence="7 8">NRRL B-30644</strain>
    </source>
</reference>
<evidence type="ECO:0000259" key="6">
    <source>
        <dbReference type="Pfam" id="PF16889"/>
    </source>
</evidence>
<comment type="caution">
    <text evidence="7">The sequence shown here is derived from an EMBL/GenBank/DDBJ whole genome shotgun (WGS) entry which is preliminary data.</text>
</comment>
<keyword evidence="2" id="KW-0732">Signal</keyword>
<feature type="domain" description="Heparinase II/III-like C-terminal" evidence="5">
    <location>
        <begin position="345"/>
        <end position="567"/>
    </location>
</feature>
<gene>
    <name evidence="7" type="ORF">QD47_26175</name>
</gene>
<dbReference type="SUPFAM" id="SSF48230">
    <property type="entry name" value="Chondroitin AC/alginate lyase"/>
    <property type="match status" value="1"/>
</dbReference>
<dbReference type="Proteomes" id="UP000032534">
    <property type="component" value="Unassembled WGS sequence"/>
</dbReference>
<protein>
    <submittedName>
        <fullName evidence="7">Heparinase</fullName>
    </submittedName>
</protein>
<dbReference type="Pfam" id="PF07940">
    <property type="entry name" value="Hepar_II_III_C"/>
    <property type="match status" value="1"/>
</dbReference>
<dbReference type="InterPro" id="IPR012480">
    <property type="entry name" value="Hepar_II_III_C"/>
</dbReference>
<dbReference type="Gene3D" id="2.70.98.70">
    <property type="match status" value="1"/>
</dbReference>
<dbReference type="GO" id="GO:0042597">
    <property type="term" value="C:periplasmic space"/>
    <property type="evidence" value="ECO:0007669"/>
    <property type="project" value="UniProtKB-SubCell"/>
</dbReference>
<evidence type="ECO:0000313" key="8">
    <source>
        <dbReference type="Proteomes" id="UP000032534"/>
    </source>
</evidence>
<dbReference type="EMBL" id="JTHP01000084">
    <property type="protein sequence ID" value="KJD42813.1"/>
    <property type="molecule type" value="Genomic_DNA"/>
</dbReference>
<name>A0A0D7WVR7_9BACL</name>
<evidence type="ECO:0000313" key="7">
    <source>
        <dbReference type="EMBL" id="KJD42813.1"/>
    </source>
</evidence>
<sequence>MNDYYLPQLELRRTAEYYARHFPGEAEASIAIADHAVVNEFIVPYTHDLSRWIPLGDPVDWLHNPSKDPEFTWGINRHWHMPDLGKAYLMNGNPQYVSAFINHYRGWRKQNPVPVVPSYEEAVFFQKLGPWRLLETGLRVQSWISAYKYMEDSPLLTEPFHAEFLQGLEEHAEFLTRYLGSTEINHAIMHMQGLFMIATFYHWHPRAPYWRQLAAERLELCLLHQVGPEGVQIELTTHYHNASIEMFGTPYLLGRLSGYPFSEWFGEQLRKMTAFTEALIRPDHQSTGVGDSDWVGDGRQRLTLLGAILEDDELICRGADSSESLWLLGAEKYGRCMQLQAAYKPSTESRTFPQTGYYVMRDEQQYLFFDAAAMGGAHGHADALNLEWMWKQQLFFTDTGRYTYEEGEWRHYFKSTRAHNTITVDGEDQTPYVSTQQWGTPAAEAKTYRWESNSHYHFIDASHDGYTHLSDPVTHRRWVLLGSEVPIMLLADWLEAEAEHEMEQRFHLHPEAVVELLEGETGSLGASASLVYPGSSVKLAIQWTTAGLTEGRFKVSEQQGWVSKIYGSKAETPVLQGQAAFSGKAGILTVCLPEDSADNGEPLRLTAWEIDPARQRVEVSYVYGAASGTIVIDGTTLEWRDHG</sequence>
<dbReference type="Pfam" id="PF16889">
    <property type="entry name" value="Hepar_II_III_N"/>
    <property type="match status" value="1"/>
</dbReference>
<organism evidence="7 8">
    <name type="scientific">Paenibacillus terrae</name>
    <dbReference type="NCBI Taxonomy" id="159743"/>
    <lineage>
        <taxon>Bacteria</taxon>
        <taxon>Bacillati</taxon>
        <taxon>Bacillota</taxon>
        <taxon>Bacilli</taxon>
        <taxon>Bacillales</taxon>
        <taxon>Paenibacillaceae</taxon>
        <taxon>Paenibacillus</taxon>
    </lineage>
</organism>
<dbReference type="PATRIC" id="fig|159743.3.peg.5806"/>
<keyword evidence="3" id="KW-0574">Periplasm</keyword>
<dbReference type="InterPro" id="IPR008929">
    <property type="entry name" value="Chondroitin_lyas"/>
</dbReference>
<comment type="subcellular location">
    <subcellularLocation>
        <location evidence="1">Periplasm</location>
    </subcellularLocation>
</comment>
<dbReference type="OrthoDB" id="7335480at2"/>
<feature type="domain" description="Heparin-sulfate lyase N-terminal" evidence="6">
    <location>
        <begin position="28"/>
        <end position="292"/>
    </location>
</feature>
<evidence type="ECO:0000256" key="3">
    <source>
        <dbReference type="ARBA" id="ARBA00022764"/>
    </source>
</evidence>
<keyword evidence="4" id="KW-0456">Lyase</keyword>
<evidence type="ECO:0000256" key="1">
    <source>
        <dbReference type="ARBA" id="ARBA00004418"/>
    </source>
</evidence>
<dbReference type="InterPro" id="IPR031680">
    <property type="entry name" value="Hepar_II_III_N"/>
</dbReference>
<evidence type="ECO:0000259" key="5">
    <source>
        <dbReference type="Pfam" id="PF07940"/>
    </source>
</evidence>
<keyword evidence="8" id="KW-1185">Reference proteome</keyword>
<evidence type="ECO:0000256" key="4">
    <source>
        <dbReference type="ARBA" id="ARBA00023239"/>
    </source>
</evidence>
<dbReference type="AlphaFoldDB" id="A0A0D7WVR7"/>
<dbReference type="Gene3D" id="1.50.10.100">
    <property type="entry name" value="Chondroitin AC/alginate lyase"/>
    <property type="match status" value="1"/>
</dbReference>
<dbReference type="PANTHER" id="PTHR39210:SF1">
    <property type="entry name" value="HEPARIN-SULFATE LYASE"/>
    <property type="match status" value="1"/>
</dbReference>
<dbReference type="PANTHER" id="PTHR39210">
    <property type="entry name" value="HEPARIN-SULFATE LYASE"/>
    <property type="match status" value="1"/>
</dbReference>
<dbReference type="RefSeq" id="WP_044648868.1">
    <property type="nucleotide sequence ID" value="NZ_JTHP01000084.1"/>
</dbReference>
<proteinExistence type="predicted"/>
<accession>A0A0D7WVR7</accession>